<accession>A0A7S3AC55</accession>
<feature type="chain" id="PRO_5031561214" description="Plastid lipid-associated protein/fibrillin conserved domain-containing protein" evidence="1">
    <location>
        <begin position="19"/>
        <end position="199"/>
    </location>
</feature>
<feature type="signal peptide" evidence="1">
    <location>
        <begin position="1"/>
        <end position="18"/>
    </location>
</feature>
<protein>
    <recommendedName>
        <fullName evidence="3">Plastid lipid-associated protein/fibrillin conserved domain-containing protein</fullName>
    </recommendedName>
</protein>
<keyword evidence="1" id="KW-0732">Signal</keyword>
<evidence type="ECO:0000313" key="2">
    <source>
        <dbReference type="EMBL" id="CAE0097390.1"/>
    </source>
</evidence>
<dbReference type="EMBL" id="HBHX01001348">
    <property type="protein sequence ID" value="CAE0097390.1"/>
    <property type="molecule type" value="Transcribed_RNA"/>
</dbReference>
<name>A0A7S3AC55_9EUKA</name>
<gene>
    <name evidence="2" type="ORF">HERI1096_LOCUS777</name>
</gene>
<evidence type="ECO:0008006" key="3">
    <source>
        <dbReference type="Google" id="ProtNLM"/>
    </source>
</evidence>
<sequence>MKALTLFGLSCSLLPSSALLPVVSLRRGGSRQRAPSPVCLDDSDLMASLKARMATTEAPPLGIDDVGAESMGPDDVISYVMAALGKNDFKTLLAFSVKDEDGKYEDMLGQLLPGAFGDPEAFRDFLAGHDRYSTLTRLDEWKKMGAPDFKNMGKNGAQKLLVRRDGANWEDFFINFALVEAPTGMRWLITSIYKQGNAQ</sequence>
<organism evidence="2">
    <name type="scientific">Haptolina ericina</name>
    <dbReference type="NCBI Taxonomy" id="156174"/>
    <lineage>
        <taxon>Eukaryota</taxon>
        <taxon>Haptista</taxon>
        <taxon>Haptophyta</taxon>
        <taxon>Prymnesiophyceae</taxon>
        <taxon>Prymnesiales</taxon>
        <taxon>Prymnesiaceae</taxon>
        <taxon>Haptolina</taxon>
    </lineage>
</organism>
<dbReference type="AlphaFoldDB" id="A0A7S3AC55"/>
<reference evidence="2" key="1">
    <citation type="submission" date="2021-01" db="EMBL/GenBank/DDBJ databases">
        <authorList>
            <person name="Corre E."/>
            <person name="Pelletier E."/>
            <person name="Niang G."/>
            <person name="Scheremetjew M."/>
            <person name="Finn R."/>
            <person name="Kale V."/>
            <person name="Holt S."/>
            <person name="Cochrane G."/>
            <person name="Meng A."/>
            <person name="Brown T."/>
            <person name="Cohen L."/>
        </authorList>
    </citation>
    <scope>NUCLEOTIDE SEQUENCE</scope>
    <source>
        <strain evidence="2">CCMP281</strain>
    </source>
</reference>
<evidence type="ECO:0000256" key="1">
    <source>
        <dbReference type="SAM" id="SignalP"/>
    </source>
</evidence>
<proteinExistence type="predicted"/>